<protein>
    <submittedName>
        <fullName evidence="1">Uncharacterized protein</fullName>
    </submittedName>
</protein>
<dbReference type="OrthoDB" id="1343945at2"/>
<evidence type="ECO:0000313" key="1">
    <source>
        <dbReference type="EMBL" id="TAI48477.1"/>
    </source>
</evidence>
<keyword evidence="2" id="KW-1185">Reference proteome</keyword>
<accession>A0A4Q8QFK3</accession>
<name>A0A4Q8QFK3_9FLAO</name>
<dbReference type="Proteomes" id="UP000291981">
    <property type="component" value="Unassembled WGS sequence"/>
</dbReference>
<dbReference type="EMBL" id="SGIU01000001">
    <property type="protein sequence ID" value="TAI48477.1"/>
    <property type="molecule type" value="Genomic_DNA"/>
</dbReference>
<organism evidence="1 2">
    <name type="scientific">Flagellimonas allohymeniacidonis</name>
    <dbReference type="NCBI Taxonomy" id="2517819"/>
    <lineage>
        <taxon>Bacteria</taxon>
        <taxon>Pseudomonadati</taxon>
        <taxon>Bacteroidota</taxon>
        <taxon>Flavobacteriia</taxon>
        <taxon>Flavobacteriales</taxon>
        <taxon>Flavobacteriaceae</taxon>
        <taxon>Flagellimonas</taxon>
    </lineage>
</organism>
<evidence type="ECO:0000313" key="2">
    <source>
        <dbReference type="Proteomes" id="UP000291981"/>
    </source>
</evidence>
<dbReference type="RefSeq" id="WP_130608570.1">
    <property type="nucleotide sequence ID" value="NZ_SGIU01000001.1"/>
</dbReference>
<gene>
    <name evidence="1" type="ORF">EW142_01340</name>
</gene>
<dbReference type="AlphaFoldDB" id="A0A4Q8QFK3"/>
<comment type="caution">
    <text evidence="1">The sequence shown here is derived from an EMBL/GenBank/DDBJ whole genome shotgun (WGS) entry which is preliminary data.</text>
</comment>
<proteinExistence type="predicted"/>
<reference evidence="1 2" key="1">
    <citation type="submission" date="2019-02" db="EMBL/GenBank/DDBJ databases">
        <title>Draft genome sequence of Muricauda sp. 176CP4-71.</title>
        <authorList>
            <person name="Park J.-S."/>
        </authorList>
    </citation>
    <scope>NUCLEOTIDE SEQUENCE [LARGE SCALE GENOMIC DNA]</scope>
    <source>
        <strain evidence="1 2">176CP4-71</strain>
    </source>
</reference>
<sequence length="171" mass="19717">MIDTNTKIKVVLVMIPLLAIICYNFAISNTIDLYGQHKELSKNESQILNLNQRLAALSSREAQVDSILKSFSLNHNQTENNLISIFDGLKNENQVFVMDFNPPHTVDLDQGTLVTYEITLEGDFSGLLRTIFELEYNHHIGRIAHVHLQKIKDRRTRKSKLQSTLYLEEYK</sequence>